<dbReference type="Pfam" id="PF09346">
    <property type="entry name" value="SMI1_KNR4"/>
    <property type="match status" value="1"/>
</dbReference>
<gene>
    <name evidence="2" type="ORF">D1Z90_20555</name>
</gene>
<proteinExistence type="predicted"/>
<evidence type="ECO:0000259" key="1">
    <source>
        <dbReference type="Pfam" id="PF09346"/>
    </source>
</evidence>
<evidence type="ECO:0000313" key="3">
    <source>
        <dbReference type="Proteomes" id="UP000283255"/>
    </source>
</evidence>
<dbReference type="RefSeq" id="WP_119912635.1">
    <property type="nucleotide sequence ID" value="NZ_QZCH01000090.1"/>
</dbReference>
<dbReference type="Proteomes" id="UP000283255">
    <property type="component" value="Unassembled WGS sequence"/>
</dbReference>
<name>A0A418Y938_9GAMM</name>
<dbReference type="OrthoDB" id="4827574at2"/>
<dbReference type="Gene3D" id="3.40.1580.10">
    <property type="entry name" value="SMI1/KNR4-like"/>
    <property type="match status" value="1"/>
</dbReference>
<dbReference type="EMBL" id="QZCH01000090">
    <property type="protein sequence ID" value="RJG36071.1"/>
    <property type="molecule type" value="Genomic_DNA"/>
</dbReference>
<dbReference type="InterPro" id="IPR018958">
    <property type="entry name" value="Knr4/Smi1-like_dom"/>
</dbReference>
<organism evidence="2 3">
    <name type="scientific">Motilimonas pumila</name>
    <dbReference type="NCBI Taxonomy" id="2303987"/>
    <lineage>
        <taxon>Bacteria</taxon>
        <taxon>Pseudomonadati</taxon>
        <taxon>Pseudomonadota</taxon>
        <taxon>Gammaproteobacteria</taxon>
        <taxon>Alteromonadales</taxon>
        <taxon>Alteromonadales genera incertae sedis</taxon>
        <taxon>Motilimonas</taxon>
    </lineage>
</organism>
<dbReference type="InterPro" id="IPR037883">
    <property type="entry name" value="Knr4/Smi1-like_sf"/>
</dbReference>
<dbReference type="AlphaFoldDB" id="A0A418Y938"/>
<evidence type="ECO:0000313" key="2">
    <source>
        <dbReference type="EMBL" id="RJG36071.1"/>
    </source>
</evidence>
<sequence>MRCCRKELSNPDIVDGTAYFVCAECGDVREIENYRVYSAEEALSYFEDEYGFLLPKEYVNLSQSEETKVVKLPSCDNETLKYYFGEGFYEIGAFSNLDPNAENSIFSSMSSGREWGLPKTYVPLDGDGHTWLALDYSDSLTDPKVIVTETDDGNSLVVANTFNDFVSSLLQYEEVYDLDGNIIYSE</sequence>
<dbReference type="SUPFAM" id="SSF160631">
    <property type="entry name" value="SMI1/KNR4-like"/>
    <property type="match status" value="1"/>
</dbReference>
<reference evidence="2 3" key="1">
    <citation type="submission" date="2018-09" db="EMBL/GenBank/DDBJ databases">
        <authorList>
            <person name="Wang F."/>
        </authorList>
    </citation>
    <scope>NUCLEOTIDE SEQUENCE [LARGE SCALE GENOMIC DNA]</scope>
    <source>
        <strain evidence="2 3">PLHSC7-2</strain>
    </source>
</reference>
<feature type="domain" description="Knr4/Smi1-like" evidence="1">
    <location>
        <begin position="40"/>
        <end position="167"/>
    </location>
</feature>
<accession>A0A418Y938</accession>
<keyword evidence="3" id="KW-1185">Reference proteome</keyword>
<comment type="caution">
    <text evidence="2">The sequence shown here is derived from an EMBL/GenBank/DDBJ whole genome shotgun (WGS) entry which is preliminary data.</text>
</comment>
<protein>
    <submittedName>
        <fullName evidence="2">SMI1/KNR4 family protein</fullName>
    </submittedName>
</protein>
<reference evidence="2 3" key="2">
    <citation type="submission" date="2019-01" db="EMBL/GenBank/DDBJ databases">
        <title>Motilimonas pumilus sp. nov., isolated from the gut of sea cucumber (Apostichopus japonicus).</title>
        <authorList>
            <person name="Wang F.-Q."/>
            <person name="Ren L.-H."/>
            <person name="Lin Y.-W."/>
            <person name="Sun G.-H."/>
            <person name="Du Z.-J."/>
            <person name="Zhao J.-X."/>
            <person name="Liu X.-J."/>
            <person name="Liu L.-J."/>
        </authorList>
    </citation>
    <scope>NUCLEOTIDE SEQUENCE [LARGE SCALE GENOMIC DNA]</scope>
    <source>
        <strain evidence="2 3">PLHSC7-2</strain>
    </source>
</reference>